<keyword evidence="2" id="KW-1185">Reference proteome</keyword>
<dbReference type="EMBL" id="JALNTZ010000005">
    <property type="protein sequence ID" value="KAJ3652599.1"/>
    <property type="molecule type" value="Genomic_DNA"/>
</dbReference>
<comment type="caution">
    <text evidence="1">The sequence shown here is derived from an EMBL/GenBank/DDBJ whole genome shotgun (WGS) entry which is preliminary data.</text>
</comment>
<protein>
    <recommendedName>
        <fullName evidence="3">DUF4817 domain-containing protein</fullName>
    </recommendedName>
</protein>
<accession>A0AA38ME26</accession>
<evidence type="ECO:0008006" key="3">
    <source>
        <dbReference type="Google" id="ProtNLM"/>
    </source>
</evidence>
<reference evidence="1" key="1">
    <citation type="journal article" date="2023" name="G3 (Bethesda)">
        <title>Whole genome assemblies of Zophobas morio and Tenebrio molitor.</title>
        <authorList>
            <person name="Kaur S."/>
            <person name="Stinson S.A."/>
            <person name="diCenzo G.C."/>
        </authorList>
    </citation>
    <scope>NUCLEOTIDE SEQUENCE</scope>
    <source>
        <strain evidence="1">QUZm001</strain>
    </source>
</reference>
<evidence type="ECO:0000313" key="1">
    <source>
        <dbReference type="EMBL" id="KAJ3652599.1"/>
    </source>
</evidence>
<sequence>MIESYFRNRGTIEGEWSYNSVAVLQEFQQKCGVHHKKGAGRPTLCTSEVIDDVEEFMENNPSTSSRHLSQEVGLSVGTSHRIVKKSSIFFGTHFMPIELLPADINRRIPYW</sequence>
<name>A0AA38ME26_9CUCU</name>
<evidence type="ECO:0000313" key="2">
    <source>
        <dbReference type="Proteomes" id="UP001168821"/>
    </source>
</evidence>
<organism evidence="1 2">
    <name type="scientific">Zophobas morio</name>
    <dbReference type="NCBI Taxonomy" id="2755281"/>
    <lineage>
        <taxon>Eukaryota</taxon>
        <taxon>Metazoa</taxon>
        <taxon>Ecdysozoa</taxon>
        <taxon>Arthropoda</taxon>
        <taxon>Hexapoda</taxon>
        <taxon>Insecta</taxon>
        <taxon>Pterygota</taxon>
        <taxon>Neoptera</taxon>
        <taxon>Endopterygota</taxon>
        <taxon>Coleoptera</taxon>
        <taxon>Polyphaga</taxon>
        <taxon>Cucujiformia</taxon>
        <taxon>Tenebrionidae</taxon>
        <taxon>Zophobas</taxon>
    </lineage>
</organism>
<proteinExistence type="predicted"/>
<dbReference type="Proteomes" id="UP001168821">
    <property type="component" value="Unassembled WGS sequence"/>
</dbReference>
<gene>
    <name evidence="1" type="ORF">Zmor_018550</name>
</gene>
<dbReference type="AlphaFoldDB" id="A0AA38ME26"/>